<dbReference type="SFLD" id="SFLDG01212">
    <property type="entry name" value="Phytoene_synthase_like"/>
    <property type="match status" value="1"/>
</dbReference>
<dbReference type="Proteomes" id="UP001589867">
    <property type="component" value="Unassembled WGS sequence"/>
</dbReference>
<dbReference type="RefSeq" id="WP_377252703.1">
    <property type="nucleotide sequence ID" value="NZ_JBHLUH010000039.1"/>
</dbReference>
<evidence type="ECO:0000313" key="2">
    <source>
        <dbReference type="Proteomes" id="UP001589867"/>
    </source>
</evidence>
<dbReference type="EMBL" id="JBHLUH010000039">
    <property type="protein sequence ID" value="MFC0529687.1"/>
    <property type="molecule type" value="Genomic_DNA"/>
</dbReference>
<keyword evidence="1" id="KW-0808">Transferase</keyword>
<proteinExistence type="predicted"/>
<dbReference type="GO" id="GO:0051996">
    <property type="term" value="F:squalene synthase [NAD(P)H] activity"/>
    <property type="evidence" value="ECO:0007669"/>
    <property type="project" value="UniProtKB-EC"/>
</dbReference>
<dbReference type="InterPro" id="IPR033904">
    <property type="entry name" value="Trans_IPPS_HH"/>
</dbReference>
<keyword evidence="2" id="KW-1185">Reference proteome</keyword>
<dbReference type="SUPFAM" id="SSF48576">
    <property type="entry name" value="Terpenoid synthases"/>
    <property type="match status" value="1"/>
</dbReference>
<dbReference type="Pfam" id="PF00494">
    <property type="entry name" value="SQS_PSY"/>
    <property type="match status" value="1"/>
</dbReference>
<dbReference type="EC" id="2.5.1.21" evidence="1"/>
<dbReference type="SFLD" id="SFLDG01018">
    <property type="entry name" value="Squalene/Phytoene_Synthase_Lik"/>
    <property type="match status" value="1"/>
</dbReference>
<reference evidence="1 2" key="1">
    <citation type="submission" date="2024-09" db="EMBL/GenBank/DDBJ databases">
        <authorList>
            <person name="Sun Q."/>
            <person name="Mori K."/>
        </authorList>
    </citation>
    <scope>NUCLEOTIDE SEQUENCE [LARGE SCALE GENOMIC DNA]</scope>
    <source>
        <strain evidence="1 2">TBRC 3947</strain>
    </source>
</reference>
<dbReference type="Gene3D" id="1.10.600.10">
    <property type="entry name" value="Farnesyl Diphosphate Synthase"/>
    <property type="match status" value="1"/>
</dbReference>
<sequence length="298" mass="32421">MPDTSPPAFAAARPVLPWRDPEEVRERENFPVALRLLPGSVRRHLLALYAYARYVDDLGDEPVAAAGPTAVRQRLAALDEVEAALVELYAGRPVHHPVVRALAPTVTACGLPQDALRRLIEANRIDQTTTHYATYDDLTRYCVMSANPVGELVLNVFGLATPERVALSDRICTALQVIEHLQDVVEDHRRGRVYLSREDMARFAVTAEDLGRPAATPAVRALVRFTAGRARDELEAGAPLVSTLSGWARLAVGGYLAGGRAALVAFARAGYDPLTGPVKAGRWLVATRWPAALAGRRR</sequence>
<protein>
    <submittedName>
        <fullName evidence="1">Squalene synthase HpnC</fullName>
        <ecNumber evidence="1">2.5.1.21</ecNumber>
    </submittedName>
</protein>
<dbReference type="PANTHER" id="PTHR31480">
    <property type="entry name" value="BIFUNCTIONAL LYCOPENE CYCLASE/PHYTOENE SYNTHASE"/>
    <property type="match status" value="1"/>
</dbReference>
<name>A0ABV6M4S1_9ACTN</name>
<gene>
    <name evidence="1" type="primary">hpnC</name>
    <name evidence="1" type="ORF">ACFFIA_18685</name>
</gene>
<dbReference type="SFLD" id="SFLDS00005">
    <property type="entry name" value="Isoprenoid_Synthase_Type_I"/>
    <property type="match status" value="1"/>
</dbReference>
<dbReference type="InterPro" id="IPR002060">
    <property type="entry name" value="Squ/phyt_synthse"/>
</dbReference>
<dbReference type="CDD" id="cd00683">
    <property type="entry name" value="Trans_IPPS_HH"/>
    <property type="match status" value="1"/>
</dbReference>
<accession>A0ABV6M4S1</accession>
<comment type="caution">
    <text evidence="1">The sequence shown here is derived from an EMBL/GenBank/DDBJ whole genome shotgun (WGS) entry which is preliminary data.</text>
</comment>
<dbReference type="NCBIfam" id="TIGR03464">
    <property type="entry name" value="HpnC"/>
    <property type="match status" value="1"/>
</dbReference>
<organism evidence="1 2">
    <name type="scientific">Phytohabitans kaempferiae</name>
    <dbReference type="NCBI Taxonomy" id="1620943"/>
    <lineage>
        <taxon>Bacteria</taxon>
        <taxon>Bacillati</taxon>
        <taxon>Actinomycetota</taxon>
        <taxon>Actinomycetes</taxon>
        <taxon>Micromonosporales</taxon>
        <taxon>Micromonosporaceae</taxon>
    </lineage>
</organism>
<dbReference type="InterPro" id="IPR044843">
    <property type="entry name" value="Trans_IPPS_bact-type"/>
</dbReference>
<dbReference type="InterPro" id="IPR008949">
    <property type="entry name" value="Isoprenoid_synthase_dom_sf"/>
</dbReference>
<dbReference type="InterPro" id="IPR017827">
    <property type="entry name" value="HSQ_synthase_HpnC"/>
</dbReference>
<evidence type="ECO:0000313" key="1">
    <source>
        <dbReference type="EMBL" id="MFC0529687.1"/>
    </source>
</evidence>